<feature type="region of interest" description="Disordered" evidence="10">
    <location>
        <begin position="35"/>
        <end position="88"/>
    </location>
</feature>
<dbReference type="PANTHER" id="PTHR43134:SF1">
    <property type="entry name" value="SIGNAL RECOGNITION PARTICLE RECEPTOR SUBUNIT ALPHA"/>
    <property type="match status" value="1"/>
</dbReference>
<dbReference type="Gene3D" id="1.20.120.140">
    <property type="entry name" value="Signal recognition particle SRP54, nucleotide-binding domain"/>
    <property type="match status" value="1"/>
</dbReference>
<keyword evidence="3 9" id="KW-0547">Nucleotide-binding</keyword>
<comment type="subcellular location">
    <subcellularLocation>
        <location evidence="9">Cell membrane</location>
        <topology evidence="9">Peripheral membrane protein</topology>
        <orientation evidence="9">Cytoplasmic side</orientation>
    </subcellularLocation>
    <subcellularLocation>
        <location evidence="9">Cytoplasm</location>
    </subcellularLocation>
</comment>
<dbReference type="AlphaFoldDB" id="A0A2I1IK97"/>
<dbReference type="Pfam" id="PF00448">
    <property type="entry name" value="SRP54"/>
    <property type="match status" value="1"/>
</dbReference>
<feature type="transmembrane region" description="Helical" evidence="11">
    <location>
        <begin position="12"/>
        <end position="32"/>
    </location>
</feature>
<organism evidence="13 14">
    <name type="scientific">Winkia neuii</name>
    <dbReference type="NCBI Taxonomy" id="33007"/>
    <lineage>
        <taxon>Bacteria</taxon>
        <taxon>Bacillati</taxon>
        <taxon>Actinomycetota</taxon>
        <taxon>Actinomycetes</taxon>
        <taxon>Actinomycetales</taxon>
        <taxon>Actinomycetaceae</taxon>
        <taxon>Winkia</taxon>
    </lineage>
</organism>
<dbReference type="EC" id="3.6.5.4" evidence="9"/>
<gene>
    <name evidence="9" type="primary">ftsY</name>
    <name evidence="13" type="ORF">CYJ19_09990</name>
</gene>
<dbReference type="RefSeq" id="WP_024331585.1">
    <property type="nucleotide sequence ID" value="NZ_JASOXK010000004.1"/>
</dbReference>
<feature type="binding site" evidence="9">
    <location>
        <begin position="342"/>
        <end position="345"/>
    </location>
    <ligand>
        <name>GTP</name>
        <dbReference type="ChEBI" id="CHEBI:37565"/>
    </ligand>
</feature>
<dbReference type="SMART" id="SM00963">
    <property type="entry name" value="SRP54_N"/>
    <property type="match status" value="1"/>
</dbReference>
<dbReference type="InterPro" id="IPR036225">
    <property type="entry name" value="SRP/SRP_N"/>
</dbReference>
<dbReference type="GO" id="GO:0006614">
    <property type="term" value="P:SRP-dependent cotranslational protein targeting to membrane"/>
    <property type="evidence" value="ECO:0007669"/>
    <property type="project" value="InterPro"/>
</dbReference>
<dbReference type="SUPFAM" id="SSF47364">
    <property type="entry name" value="Domain of the SRP/SRP receptor G-proteins"/>
    <property type="match status" value="1"/>
</dbReference>
<dbReference type="HAMAP" id="MF_00920">
    <property type="entry name" value="FtsY"/>
    <property type="match status" value="1"/>
</dbReference>
<comment type="subunit">
    <text evidence="9">Part of the signal recognition particle protein translocation system, which is composed of SRP and FtsY.</text>
</comment>
<feature type="domain" description="SRP54-type proteins GTP-binding" evidence="12">
    <location>
        <begin position="363"/>
        <end position="376"/>
    </location>
</feature>
<evidence type="ECO:0000256" key="10">
    <source>
        <dbReference type="SAM" id="MobiDB-lite"/>
    </source>
</evidence>
<feature type="binding site" evidence="9">
    <location>
        <begin position="280"/>
        <end position="284"/>
    </location>
    <ligand>
        <name>GTP</name>
        <dbReference type="ChEBI" id="CHEBI:37565"/>
    </ligand>
</feature>
<dbReference type="GO" id="GO:0003924">
    <property type="term" value="F:GTPase activity"/>
    <property type="evidence" value="ECO:0007669"/>
    <property type="project" value="UniProtKB-UniRule"/>
</dbReference>
<dbReference type="GO" id="GO:0005886">
    <property type="term" value="C:plasma membrane"/>
    <property type="evidence" value="ECO:0007669"/>
    <property type="project" value="UniProtKB-SubCell"/>
</dbReference>
<keyword evidence="14" id="KW-1185">Reference proteome</keyword>
<dbReference type="CDD" id="cd17874">
    <property type="entry name" value="FtsY"/>
    <property type="match status" value="1"/>
</dbReference>
<keyword evidence="5 9" id="KW-0342">GTP-binding</keyword>
<dbReference type="GeneID" id="35867181"/>
<feature type="compositionally biased region" description="Basic and acidic residues" evidence="10">
    <location>
        <begin position="69"/>
        <end position="88"/>
    </location>
</feature>
<dbReference type="GO" id="GO:0005047">
    <property type="term" value="F:signal recognition particle binding"/>
    <property type="evidence" value="ECO:0007669"/>
    <property type="project" value="TreeGrafter"/>
</dbReference>
<evidence type="ECO:0000256" key="1">
    <source>
        <dbReference type="ARBA" id="ARBA00022475"/>
    </source>
</evidence>
<keyword evidence="2 9" id="KW-0963">Cytoplasm</keyword>
<dbReference type="EMBL" id="PKKO01000006">
    <property type="protein sequence ID" value="PKY71541.1"/>
    <property type="molecule type" value="Genomic_DNA"/>
</dbReference>
<name>A0A2I1IK97_9ACTO</name>
<dbReference type="Gene3D" id="3.40.50.300">
    <property type="entry name" value="P-loop containing nucleotide triphosphate hydrolases"/>
    <property type="match status" value="1"/>
</dbReference>
<dbReference type="InterPro" id="IPR000897">
    <property type="entry name" value="SRP54_GTPase_dom"/>
</dbReference>
<evidence type="ECO:0000313" key="13">
    <source>
        <dbReference type="EMBL" id="PKY71541.1"/>
    </source>
</evidence>
<evidence type="ECO:0000256" key="7">
    <source>
        <dbReference type="ARBA" id="ARBA00023170"/>
    </source>
</evidence>
<dbReference type="FunFam" id="3.40.50.300:FF:000053">
    <property type="entry name" value="Signal recognition particle receptor FtsY"/>
    <property type="match status" value="1"/>
</dbReference>
<evidence type="ECO:0000256" key="5">
    <source>
        <dbReference type="ARBA" id="ARBA00023134"/>
    </source>
</evidence>
<dbReference type="InterPro" id="IPR003593">
    <property type="entry name" value="AAA+_ATPase"/>
</dbReference>
<proteinExistence type="inferred from homology"/>
<dbReference type="InterPro" id="IPR004390">
    <property type="entry name" value="SR_rcpt_FtsY"/>
</dbReference>
<dbReference type="PROSITE" id="PS00300">
    <property type="entry name" value="SRP54"/>
    <property type="match status" value="1"/>
</dbReference>
<keyword evidence="1 9" id="KW-1003">Cell membrane</keyword>
<dbReference type="PANTHER" id="PTHR43134">
    <property type="entry name" value="SIGNAL RECOGNITION PARTICLE RECEPTOR SUBUNIT ALPHA"/>
    <property type="match status" value="1"/>
</dbReference>
<dbReference type="STRING" id="33007.HMPREF3198_01824"/>
<dbReference type="InterPro" id="IPR013822">
    <property type="entry name" value="Signal_recog_particl_SRP54_hlx"/>
</dbReference>
<comment type="caution">
    <text evidence="13">The sequence shown here is derived from an EMBL/GenBank/DDBJ whole genome shotgun (WGS) entry which is preliminary data.</text>
</comment>
<keyword evidence="11" id="KW-1133">Transmembrane helix</keyword>
<evidence type="ECO:0000256" key="8">
    <source>
        <dbReference type="ARBA" id="ARBA00048027"/>
    </source>
</evidence>
<keyword evidence="7 9" id="KW-0675">Receptor</keyword>
<dbReference type="SUPFAM" id="SSF52540">
    <property type="entry name" value="P-loop containing nucleoside triphosphate hydrolases"/>
    <property type="match status" value="1"/>
</dbReference>
<comment type="catalytic activity">
    <reaction evidence="8 9">
        <text>GTP + H2O = GDP + phosphate + H(+)</text>
        <dbReference type="Rhea" id="RHEA:19669"/>
        <dbReference type="ChEBI" id="CHEBI:15377"/>
        <dbReference type="ChEBI" id="CHEBI:15378"/>
        <dbReference type="ChEBI" id="CHEBI:37565"/>
        <dbReference type="ChEBI" id="CHEBI:43474"/>
        <dbReference type="ChEBI" id="CHEBI:58189"/>
        <dbReference type="EC" id="3.6.5.4"/>
    </reaction>
</comment>
<evidence type="ECO:0000259" key="12">
    <source>
        <dbReference type="PROSITE" id="PS00300"/>
    </source>
</evidence>
<comment type="function">
    <text evidence="9">Involved in targeting and insertion of nascent membrane proteins into the cytoplasmic membrane. Acts as a receptor for the complex formed by the signal recognition particle (SRP) and the ribosome-nascent chain (RNC).</text>
</comment>
<evidence type="ECO:0000256" key="11">
    <source>
        <dbReference type="SAM" id="Phobius"/>
    </source>
</evidence>
<dbReference type="InterPro" id="IPR027417">
    <property type="entry name" value="P-loop_NTPase"/>
</dbReference>
<sequence length="391" mass="41289">MEQILQVISRPEVWIPVLVVLVVLIGGGGIYAHRRNQITPPVSKPQLPPERAESTPTAEGDTSPASGGGEEKSVEVEPSPKEEAIVRPEGRMAKLRSRLANSGKLGSALLSVLGKGDLSAADWEQIEDTLLMADLGLDATEEVVRKLRREVAADGTHDPKRVRQILRAALLEQVDPTLERSLNLEGEGAPAVMLVVGVNGTGKTTTIGKIARIVKASGKSVLLGAADTFRAAAAEQLQTWAERANVDLVRSEKEGADPASVAFDAVKTGKDKNTDVVIVDTAGRLQNKAGLMDELGKVARVVQKQAPLSEVLLVLDATTGQNGMQQARIFNEVVGLTGIVLTKLDGSAKGGIVVSVQRELSVPVKLVGLGEGLDDLAPFDPETFVDAILGD</sequence>
<dbReference type="SMART" id="SM00382">
    <property type="entry name" value="AAA"/>
    <property type="match status" value="1"/>
</dbReference>
<dbReference type="SMART" id="SM00962">
    <property type="entry name" value="SRP54"/>
    <property type="match status" value="1"/>
</dbReference>
<dbReference type="Proteomes" id="UP000235122">
    <property type="component" value="Unassembled WGS sequence"/>
</dbReference>
<accession>A0A2I1IK97</accession>
<dbReference type="Pfam" id="PF02881">
    <property type="entry name" value="SRP54_N"/>
    <property type="match status" value="1"/>
</dbReference>
<evidence type="ECO:0000256" key="9">
    <source>
        <dbReference type="HAMAP-Rule" id="MF_00920"/>
    </source>
</evidence>
<dbReference type="GO" id="GO:0005737">
    <property type="term" value="C:cytoplasm"/>
    <property type="evidence" value="ECO:0007669"/>
    <property type="project" value="UniProtKB-SubCell"/>
</dbReference>
<dbReference type="GO" id="GO:0005525">
    <property type="term" value="F:GTP binding"/>
    <property type="evidence" value="ECO:0007669"/>
    <property type="project" value="UniProtKB-UniRule"/>
</dbReference>
<dbReference type="NCBIfam" id="TIGR00064">
    <property type="entry name" value="ftsY"/>
    <property type="match status" value="1"/>
</dbReference>
<feature type="binding site" evidence="9">
    <location>
        <begin position="197"/>
        <end position="204"/>
    </location>
    <ligand>
        <name>GTP</name>
        <dbReference type="ChEBI" id="CHEBI:37565"/>
    </ligand>
</feature>
<evidence type="ECO:0000256" key="6">
    <source>
        <dbReference type="ARBA" id="ARBA00023136"/>
    </source>
</evidence>
<reference evidence="13 14" key="1">
    <citation type="submission" date="2017-12" db="EMBL/GenBank/DDBJ databases">
        <title>Phylogenetic diversity of female urinary microbiome.</title>
        <authorList>
            <person name="Thomas-White K."/>
            <person name="Wolfe A.J."/>
        </authorList>
    </citation>
    <scope>NUCLEOTIDE SEQUENCE [LARGE SCALE GENOMIC DNA]</scope>
    <source>
        <strain evidence="13 14">UMB0402</strain>
    </source>
</reference>
<dbReference type="InterPro" id="IPR042101">
    <property type="entry name" value="SRP54_N_sf"/>
</dbReference>
<evidence type="ECO:0000256" key="3">
    <source>
        <dbReference type="ARBA" id="ARBA00022741"/>
    </source>
</evidence>
<protein>
    <recommendedName>
        <fullName evidence="9">Signal recognition particle receptor FtsY</fullName>
        <shortName evidence="9">SRP receptor</shortName>
        <ecNumber evidence="9">3.6.5.4</ecNumber>
    </recommendedName>
</protein>
<keyword evidence="4 9" id="KW-0378">Hydrolase</keyword>
<evidence type="ECO:0000256" key="4">
    <source>
        <dbReference type="ARBA" id="ARBA00022801"/>
    </source>
</evidence>
<keyword evidence="11" id="KW-0812">Transmembrane</keyword>
<keyword evidence="6 9" id="KW-0472">Membrane</keyword>
<evidence type="ECO:0000313" key="14">
    <source>
        <dbReference type="Proteomes" id="UP000235122"/>
    </source>
</evidence>
<comment type="similarity">
    <text evidence="9">Belongs to the GTP-binding SRP family. FtsY subfamily.</text>
</comment>
<evidence type="ECO:0000256" key="2">
    <source>
        <dbReference type="ARBA" id="ARBA00022490"/>
    </source>
</evidence>